<comment type="caution">
    <text evidence="2">The sequence shown here is derived from an EMBL/GenBank/DDBJ whole genome shotgun (WGS) entry which is preliminary data.</text>
</comment>
<name>A0AA36N8U0_9DINO</name>
<dbReference type="EMBL" id="CAUJNA010002600">
    <property type="protein sequence ID" value="CAJ1393593.1"/>
    <property type="molecule type" value="Genomic_DNA"/>
</dbReference>
<organism evidence="2 3">
    <name type="scientific">Effrenium voratum</name>
    <dbReference type="NCBI Taxonomy" id="2562239"/>
    <lineage>
        <taxon>Eukaryota</taxon>
        <taxon>Sar</taxon>
        <taxon>Alveolata</taxon>
        <taxon>Dinophyceae</taxon>
        <taxon>Suessiales</taxon>
        <taxon>Symbiodiniaceae</taxon>
        <taxon>Effrenium</taxon>
    </lineage>
</organism>
<evidence type="ECO:0000313" key="3">
    <source>
        <dbReference type="Proteomes" id="UP001178507"/>
    </source>
</evidence>
<feature type="non-terminal residue" evidence="2">
    <location>
        <position position="1"/>
    </location>
</feature>
<sequence>PHACSVHVPARLLRRHEQKPGPQDDCGADPAADDAFARGGGPLLRAARKPG</sequence>
<proteinExistence type="predicted"/>
<keyword evidence="3" id="KW-1185">Reference proteome</keyword>
<evidence type="ECO:0000256" key="1">
    <source>
        <dbReference type="SAM" id="MobiDB-lite"/>
    </source>
</evidence>
<feature type="compositionally biased region" description="Low complexity" evidence="1">
    <location>
        <begin position="20"/>
        <end position="34"/>
    </location>
</feature>
<dbReference type="AlphaFoldDB" id="A0AA36N8U0"/>
<gene>
    <name evidence="2" type="ORF">EVOR1521_LOCUS18423</name>
</gene>
<dbReference type="Proteomes" id="UP001178507">
    <property type="component" value="Unassembled WGS sequence"/>
</dbReference>
<reference evidence="2" key="1">
    <citation type="submission" date="2023-08" db="EMBL/GenBank/DDBJ databases">
        <authorList>
            <person name="Chen Y."/>
            <person name="Shah S."/>
            <person name="Dougan E. K."/>
            <person name="Thang M."/>
            <person name="Chan C."/>
        </authorList>
    </citation>
    <scope>NUCLEOTIDE SEQUENCE</scope>
</reference>
<feature type="non-terminal residue" evidence="2">
    <location>
        <position position="51"/>
    </location>
</feature>
<accession>A0AA36N8U0</accession>
<protein>
    <submittedName>
        <fullName evidence="2">Uncharacterized protein</fullName>
    </submittedName>
</protein>
<evidence type="ECO:0000313" key="2">
    <source>
        <dbReference type="EMBL" id="CAJ1393593.1"/>
    </source>
</evidence>
<feature type="region of interest" description="Disordered" evidence="1">
    <location>
        <begin position="1"/>
        <end position="51"/>
    </location>
</feature>